<feature type="non-terminal residue" evidence="1">
    <location>
        <position position="115"/>
    </location>
</feature>
<gene>
    <name evidence="1" type="ORF">ADUPG1_005589</name>
</gene>
<evidence type="ECO:0000313" key="1">
    <source>
        <dbReference type="EMBL" id="GKT30664.1"/>
    </source>
</evidence>
<protein>
    <submittedName>
        <fullName evidence="1">Alpha-2-macroglobulin family protein</fullName>
    </submittedName>
</protein>
<sequence length="115" mass="12709">MNYLRENKAADMDKLSLTLLAGAFAASGDMAAYRELISAKPAPLKGKDKDQLFSSEVRDLALELMVRMEADRKDDAIPQLANKLYNLMADNDRDVTKDNSLGFLALGTFYGQTKS</sequence>
<reference evidence="1" key="1">
    <citation type="submission" date="2022-03" db="EMBL/GenBank/DDBJ databases">
        <title>Draft genome sequence of Aduncisulcus paluster, a free-living microaerophilic Fornicata.</title>
        <authorList>
            <person name="Yuyama I."/>
            <person name="Kume K."/>
            <person name="Tamura T."/>
            <person name="Inagaki Y."/>
            <person name="Hashimoto T."/>
        </authorList>
    </citation>
    <scope>NUCLEOTIDE SEQUENCE</scope>
    <source>
        <strain evidence="1">NY0171</strain>
    </source>
</reference>
<organism evidence="1 2">
    <name type="scientific">Aduncisulcus paluster</name>
    <dbReference type="NCBI Taxonomy" id="2918883"/>
    <lineage>
        <taxon>Eukaryota</taxon>
        <taxon>Metamonada</taxon>
        <taxon>Carpediemonas-like organisms</taxon>
        <taxon>Aduncisulcus</taxon>
    </lineage>
</organism>
<comment type="caution">
    <text evidence="1">The sequence shown here is derived from an EMBL/GenBank/DDBJ whole genome shotgun (WGS) entry which is preliminary data.</text>
</comment>
<dbReference type="Proteomes" id="UP001057375">
    <property type="component" value="Unassembled WGS sequence"/>
</dbReference>
<evidence type="ECO:0000313" key="2">
    <source>
        <dbReference type="Proteomes" id="UP001057375"/>
    </source>
</evidence>
<keyword evidence="2" id="KW-1185">Reference proteome</keyword>
<dbReference type="EMBL" id="BQXS01008969">
    <property type="protein sequence ID" value="GKT30664.1"/>
    <property type="molecule type" value="Genomic_DNA"/>
</dbReference>
<proteinExistence type="predicted"/>
<accession>A0ABQ5KDP9</accession>
<name>A0ABQ5KDP9_9EUKA</name>